<gene>
    <name evidence="1" type="ORF">MINT15_19010</name>
</gene>
<name>A0A837DAW6_9PSEU</name>
<evidence type="ECO:0000313" key="1">
    <source>
        <dbReference type="EMBL" id="KHF45019.1"/>
    </source>
</evidence>
<protein>
    <submittedName>
        <fullName evidence="1">Uncharacterized protein</fullName>
    </submittedName>
</protein>
<evidence type="ECO:0000313" key="2">
    <source>
        <dbReference type="Proteomes" id="UP000030848"/>
    </source>
</evidence>
<dbReference type="AlphaFoldDB" id="A0A837DAW6"/>
<dbReference type="EMBL" id="JRZE01000003">
    <property type="protein sequence ID" value="KHF45019.1"/>
    <property type="molecule type" value="Genomic_DNA"/>
</dbReference>
<organism evidence="1 2">
    <name type="scientific">Saccharomonospora viridis</name>
    <dbReference type="NCBI Taxonomy" id="1852"/>
    <lineage>
        <taxon>Bacteria</taxon>
        <taxon>Bacillati</taxon>
        <taxon>Actinomycetota</taxon>
        <taxon>Actinomycetes</taxon>
        <taxon>Pseudonocardiales</taxon>
        <taxon>Pseudonocardiaceae</taxon>
        <taxon>Saccharomonospora</taxon>
    </lineage>
</organism>
<proteinExistence type="predicted"/>
<comment type="caution">
    <text evidence="1">The sequence shown here is derived from an EMBL/GenBank/DDBJ whole genome shotgun (WGS) entry which is preliminary data.</text>
</comment>
<dbReference type="Proteomes" id="UP000030848">
    <property type="component" value="Unassembled WGS sequence"/>
</dbReference>
<reference evidence="1 2" key="1">
    <citation type="submission" date="2014-10" db="EMBL/GenBank/DDBJ databases">
        <title>Genome sequence of Micropolyspora internatus JCM3315.</title>
        <authorList>
            <person name="Shin S.-K."/>
            <person name="Yi H."/>
        </authorList>
    </citation>
    <scope>NUCLEOTIDE SEQUENCE [LARGE SCALE GENOMIC DNA]</scope>
    <source>
        <strain evidence="1 2">JCM 3315</strain>
    </source>
</reference>
<sequence length="41" mass="4385">MALTGASFYVLYLVVRAAVRDGIRAAGRTPTKHHDESDPAA</sequence>
<accession>A0A837DAW6</accession>